<dbReference type="SUPFAM" id="SSF64288">
    <property type="entry name" value="Chorismate lyase-like"/>
    <property type="match status" value="1"/>
</dbReference>
<protein>
    <submittedName>
        <fullName evidence="2">Uncharacterized protein</fullName>
    </submittedName>
</protein>
<dbReference type="EMBL" id="JBEPSD010000001">
    <property type="protein sequence ID" value="MET4568849.1"/>
    <property type="molecule type" value="Genomic_DNA"/>
</dbReference>
<feature type="region of interest" description="Disordered" evidence="1">
    <location>
        <begin position="294"/>
        <end position="315"/>
    </location>
</feature>
<accession>A0ABV2PUZ9</accession>
<dbReference type="Gene3D" id="3.40.1410.10">
    <property type="entry name" value="Chorismate lyase-like"/>
    <property type="match status" value="1"/>
</dbReference>
<evidence type="ECO:0000256" key="1">
    <source>
        <dbReference type="SAM" id="MobiDB-lite"/>
    </source>
</evidence>
<evidence type="ECO:0000313" key="3">
    <source>
        <dbReference type="Proteomes" id="UP001549251"/>
    </source>
</evidence>
<dbReference type="Proteomes" id="UP001549251">
    <property type="component" value="Unassembled WGS sequence"/>
</dbReference>
<dbReference type="RefSeq" id="WP_354547645.1">
    <property type="nucleotide sequence ID" value="NZ_JBEPSD010000001.1"/>
</dbReference>
<dbReference type="InterPro" id="IPR028978">
    <property type="entry name" value="Chorismate_lyase_/UTRA_dom_sf"/>
</dbReference>
<keyword evidence="3" id="KW-1185">Reference proteome</keyword>
<sequence>MFFLICNHALAHLDSRLCWPCISMIGWKCDSAAADCGMKPGAAWFMVDNPPASGRGTTMRLDDGRIRRISGFIHHGGLGVLVSLACATAAFARSPAPSWPDTPAGRQAAAAALQALNADLLGHPSATLTLERWCGAHHLASPARVVARRVRGLAKPLPSGFRELLAIDADEPVRYRRVQLACGDHVLSEADNWYLPNRLSAAMNRQLDDTDTPFGKVVQPLHFRRRTLSAELLWSPLPAGGATPAAAVPGAGTLVIPHAVLQHRALLYDSANRPFSALVETYTDQVLAFSPGGSTAGARSAPPGRPAAFRTAAGQ</sequence>
<name>A0ABV2PUZ9_9GAMM</name>
<reference evidence="2 3" key="1">
    <citation type="submission" date="2024-06" db="EMBL/GenBank/DDBJ databases">
        <title>Sorghum-associated microbial communities from plants grown in Nebraska, USA.</title>
        <authorList>
            <person name="Schachtman D."/>
        </authorList>
    </citation>
    <scope>NUCLEOTIDE SEQUENCE [LARGE SCALE GENOMIC DNA]</scope>
    <source>
        <strain evidence="2 3">1757</strain>
    </source>
</reference>
<organism evidence="2 3">
    <name type="scientific">Rhodanobacter soli</name>
    <dbReference type="NCBI Taxonomy" id="590609"/>
    <lineage>
        <taxon>Bacteria</taxon>
        <taxon>Pseudomonadati</taxon>
        <taxon>Pseudomonadota</taxon>
        <taxon>Gammaproteobacteria</taxon>
        <taxon>Lysobacterales</taxon>
        <taxon>Rhodanobacteraceae</taxon>
        <taxon>Rhodanobacter</taxon>
    </lineage>
</organism>
<evidence type="ECO:0000313" key="2">
    <source>
        <dbReference type="EMBL" id="MET4568849.1"/>
    </source>
</evidence>
<comment type="caution">
    <text evidence="2">The sequence shown here is derived from an EMBL/GenBank/DDBJ whole genome shotgun (WGS) entry which is preliminary data.</text>
</comment>
<feature type="compositionally biased region" description="Low complexity" evidence="1">
    <location>
        <begin position="296"/>
        <end position="308"/>
    </location>
</feature>
<gene>
    <name evidence="2" type="ORF">ABIE04_001176</name>
</gene>
<proteinExistence type="predicted"/>